<evidence type="ECO:0000256" key="3">
    <source>
        <dbReference type="ARBA" id="ARBA00022475"/>
    </source>
</evidence>
<proteinExistence type="predicted"/>
<feature type="transmembrane region" description="Helical" evidence="7">
    <location>
        <begin position="123"/>
        <end position="142"/>
    </location>
</feature>
<dbReference type="CDD" id="cd17321">
    <property type="entry name" value="MFS_MMR_MDR_like"/>
    <property type="match status" value="1"/>
</dbReference>
<evidence type="ECO:0000313" key="9">
    <source>
        <dbReference type="EMBL" id="GAA2005266.1"/>
    </source>
</evidence>
<evidence type="ECO:0000256" key="6">
    <source>
        <dbReference type="ARBA" id="ARBA00023136"/>
    </source>
</evidence>
<dbReference type="Gene3D" id="1.20.1720.10">
    <property type="entry name" value="Multidrug resistance protein D"/>
    <property type="match status" value="1"/>
</dbReference>
<keyword evidence="3" id="KW-1003">Cell membrane</keyword>
<evidence type="ECO:0000256" key="1">
    <source>
        <dbReference type="ARBA" id="ARBA00004651"/>
    </source>
</evidence>
<keyword evidence="6 7" id="KW-0472">Membrane</keyword>
<dbReference type="Gene3D" id="1.20.1250.20">
    <property type="entry name" value="MFS general substrate transporter like domains"/>
    <property type="match status" value="1"/>
</dbReference>
<keyword evidence="2" id="KW-0813">Transport</keyword>
<feature type="transmembrane region" description="Helical" evidence="7">
    <location>
        <begin position="341"/>
        <end position="359"/>
    </location>
</feature>
<reference evidence="9 10" key="1">
    <citation type="journal article" date="2019" name="Int. J. Syst. Evol. Microbiol.">
        <title>The Global Catalogue of Microorganisms (GCM) 10K type strain sequencing project: providing services to taxonomists for standard genome sequencing and annotation.</title>
        <authorList>
            <consortium name="The Broad Institute Genomics Platform"/>
            <consortium name="The Broad Institute Genome Sequencing Center for Infectious Disease"/>
            <person name="Wu L."/>
            <person name="Ma J."/>
        </authorList>
    </citation>
    <scope>NUCLEOTIDE SEQUENCE [LARGE SCALE GENOMIC DNA]</scope>
    <source>
        <strain evidence="9 10">JCM 16013</strain>
    </source>
</reference>
<feature type="transmembrane region" description="Helical" evidence="7">
    <location>
        <begin position="240"/>
        <end position="260"/>
    </location>
</feature>
<feature type="domain" description="Major facilitator superfamily (MFS) profile" evidence="8">
    <location>
        <begin position="24"/>
        <end position="469"/>
    </location>
</feature>
<evidence type="ECO:0000256" key="4">
    <source>
        <dbReference type="ARBA" id="ARBA00022692"/>
    </source>
</evidence>
<feature type="transmembrane region" description="Helical" evidence="7">
    <location>
        <begin position="316"/>
        <end position="334"/>
    </location>
</feature>
<evidence type="ECO:0000256" key="2">
    <source>
        <dbReference type="ARBA" id="ARBA00022448"/>
    </source>
</evidence>
<comment type="caution">
    <text evidence="9">The sequence shown here is derived from an EMBL/GenBank/DDBJ whole genome shotgun (WGS) entry which is preliminary data.</text>
</comment>
<dbReference type="NCBIfam" id="TIGR00711">
    <property type="entry name" value="efflux_EmrB"/>
    <property type="match status" value="1"/>
</dbReference>
<evidence type="ECO:0000256" key="7">
    <source>
        <dbReference type="SAM" id="Phobius"/>
    </source>
</evidence>
<dbReference type="PROSITE" id="PS50850">
    <property type="entry name" value="MFS"/>
    <property type="match status" value="1"/>
</dbReference>
<feature type="transmembrane region" description="Helical" evidence="7">
    <location>
        <begin position="446"/>
        <end position="463"/>
    </location>
</feature>
<comment type="subcellular location">
    <subcellularLocation>
        <location evidence="1">Cell membrane</location>
        <topology evidence="1">Multi-pass membrane protein</topology>
    </subcellularLocation>
</comment>
<feature type="transmembrane region" description="Helical" evidence="7">
    <location>
        <begin position="414"/>
        <end position="434"/>
    </location>
</feature>
<dbReference type="EMBL" id="BAAAQM010000085">
    <property type="protein sequence ID" value="GAA2005266.1"/>
    <property type="molecule type" value="Genomic_DNA"/>
</dbReference>
<keyword evidence="4 7" id="KW-0812">Transmembrane</keyword>
<dbReference type="PANTHER" id="PTHR42718:SF46">
    <property type="entry name" value="BLR6921 PROTEIN"/>
    <property type="match status" value="1"/>
</dbReference>
<keyword evidence="5 7" id="KW-1133">Transmembrane helix</keyword>
<feature type="transmembrane region" description="Helical" evidence="7">
    <location>
        <begin position="281"/>
        <end position="301"/>
    </location>
</feature>
<dbReference type="PANTHER" id="PTHR42718">
    <property type="entry name" value="MAJOR FACILITATOR SUPERFAMILY MULTIDRUG TRANSPORTER MFSC"/>
    <property type="match status" value="1"/>
</dbReference>
<protein>
    <submittedName>
        <fullName evidence="9">DHA2 family efflux MFS transporter permease subunit</fullName>
    </submittedName>
</protein>
<evidence type="ECO:0000256" key="5">
    <source>
        <dbReference type="ARBA" id="ARBA00022989"/>
    </source>
</evidence>
<feature type="transmembrane region" description="Helical" evidence="7">
    <location>
        <begin position="176"/>
        <end position="196"/>
    </location>
</feature>
<feature type="transmembrane region" description="Helical" evidence="7">
    <location>
        <begin position="62"/>
        <end position="81"/>
    </location>
</feature>
<dbReference type="InterPro" id="IPR036259">
    <property type="entry name" value="MFS_trans_sf"/>
</dbReference>
<name>A0ABN2TD38_9ACTN</name>
<dbReference type="PRINTS" id="PR01036">
    <property type="entry name" value="TCRTETB"/>
</dbReference>
<accession>A0ABN2TD38</accession>
<dbReference type="Pfam" id="PF07690">
    <property type="entry name" value="MFS_1"/>
    <property type="match status" value="1"/>
</dbReference>
<dbReference type="InterPro" id="IPR004638">
    <property type="entry name" value="EmrB-like"/>
</dbReference>
<sequence length="496" mass="50588">MSTHHVEDERTDPNPRMNASQRWTLALTATASLMVVLDMLVVTTALNRIRLDLGASIADLEWTITAFTLSFAVLLLPASALGDRLGRRRMFVAGVAVFTVASAACALAPDAAALITARTVQGAGSALIMPHAMVLLSVAFPGRQRAKALGAFSSVTGLGTVGGPVVGGAITQGLDWHWIFWINVPLGVLLVPLARARMAESTGPSRRLDVVGVALVTAAAFGLVWGLVRGNSVGWTGGETIGTLTGGALLTAAFIGWELHTASPMLPMHFFRTPAFSGGNTAGFLMYACTVGATFLLAQYLQAGLGYDPLATGLRLIPWTLTLTLIAPLTGSLVPRVGERPLLVGGLVVLAVSMAWVALLSGPTLSYPALIPPLALGGCGLSFAMPAAQHAVLGAVPPAAVGAASGVFNTLRQFGSTFGVAILSAVFAASGDYGSPKSFSDGFRPALGVAAMLALGGAIAGAWTPTRNRNAVSAPVSATVSAPASAPTPASTSTSS</sequence>
<feature type="transmembrane region" description="Helical" evidence="7">
    <location>
        <begin position="391"/>
        <end position="408"/>
    </location>
</feature>
<dbReference type="InterPro" id="IPR020846">
    <property type="entry name" value="MFS_dom"/>
</dbReference>
<organism evidence="9 10">
    <name type="scientific">Catenulispora subtropica</name>
    <dbReference type="NCBI Taxonomy" id="450798"/>
    <lineage>
        <taxon>Bacteria</taxon>
        <taxon>Bacillati</taxon>
        <taxon>Actinomycetota</taxon>
        <taxon>Actinomycetes</taxon>
        <taxon>Catenulisporales</taxon>
        <taxon>Catenulisporaceae</taxon>
        <taxon>Catenulispora</taxon>
    </lineage>
</organism>
<evidence type="ECO:0000313" key="10">
    <source>
        <dbReference type="Proteomes" id="UP001499854"/>
    </source>
</evidence>
<gene>
    <name evidence="9" type="ORF">GCM10009838_84340</name>
</gene>
<dbReference type="Proteomes" id="UP001499854">
    <property type="component" value="Unassembled WGS sequence"/>
</dbReference>
<dbReference type="SUPFAM" id="SSF103473">
    <property type="entry name" value="MFS general substrate transporter"/>
    <property type="match status" value="1"/>
</dbReference>
<feature type="transmembrane region" description="Helical" evidence="7">
    <location>
        <begin position="149"/>
        <end position="170"/>
    </location>
</feature>
<feature type="transmembrane region" description="Helical" evidence="7">
    <location>
        <begin position="23"/>
        <end position="42"/>
    </location>
</feature>
<dbReference type="InterPro" id="IPR011701">
    <property type="entry name" value="MFS"/>
</dbReference>
<keyword evidence="10" id="KW-1185">Reference proteome</keyword>
<feature type="transmembrane region" description="Helical" evidence="7">
    <location>
        <begin position="93"/>
        <end position="117"/>
    </location>
</feature>
<evidence type="ECO:0000259" key="8">
    <source>
        <dbReference type="PROSITE" id="PS50850"/>
    </source>
</evidence>
<feature type="transmembrane region" description="Helical" evidence="7">
    <location>
        <begin position="208"/>
        <end position="228"/>
    </location>
</feature>